<feature type="compositionally biased region" description="Low complexity" evidence="1">
    <location>
        <begin position="670"/>
        <end position="698"/>
    </location>
</feature>
<feature type="transmembrane region" description="Helical" evidence="2">
    <location>
        <begin position="6"/>
        <end position="22"/>
    </location>
</feature>
<reference evidence="5" key="1">
    <citation type="submission" date="2023-03" db="EMBL/GenBank/DDBJ databases">
        <authorList>
            <person name="Cleenwerck I."/>
        </authorList>
    </citation>
    <scope>NUCLEOTIDE SEQUENCE</scope>
    <source>
        <strain evidence="5">LMG 32879</strain>
    </source>
</reference>
<evidence type="ECO:0000259" key="3">
    <source>
        <dbReference type="Pfam" id="PF07584"/>
    </source>
</evidence>
<dbReference type="Pfam" id="PF13709">
    <property type="entry name" value="DUF4159"/>
    <property type="match status" value="1"/>
</dbReference>
<protein>
    <submittedName>
        <fullName evidence="5">DUF4159 domain-containing protein</fullName>
    </submittedName>
</protein>
<dbReference type="RefSeq" id="WP_289840646.1">
    <property type="nucleotide sequence ID" value="NZ_CATKSH010000006.1"/>
</dbReference>
<dbReference type="NCBIfam" id="TIGR02226">
    <property type="entry name" value="two_anch"/>
    <property type="match status" value="1"/>
</dbReference>
<name>A0AA35VBV9_9PROT</name>
<dbReference type="SUPFAM" id="SSF52317">
    <property type="entry name" value="Class I glutamine amidotransferase-like"/>
    <property type="match status" value="1"/>
</dbReference>
<proteinExistence type="predicted"/>
<dbReference type="PANTHER" id="PTHR37464:SF1">
    <property type="entry name" value="BLL2463 PROTEIN"/>
    <property type="match status" value="1"/>
</dbReference>
<dbReference type="InterPro" id="IPR024163">
    <property type="entry name" value="Aerotolerance_reg_N"/>
</dbReference>
<gene>
    <name evidence="5" type="ORF">LMG32879_001386</name>
</gene>
<keyword evidence="2" id="KW-0472">Membrane</keyword>
<dbReference type="InterPro" id="IPR029062">
    <property type="entry name" value="Class_I_gatase-like"/>
</dbReference>
<evidence type="ECO:0000259" key="4">
    <source>
        <dbReference type="Pfam" id="PF13709"/>
    </source>
</evidence>
<feature type="domain" description="Aerotolerance regulator N-terminal" evidence="3">
    <location>
        <begin position="1"/>
        <end position="75"/>
    </location>
</feature>
<dbReference type="InterPro" id="IPR011933">
    <property type="entry name" value="Double_TM_dom"/>
</dbReference>
<accession>A0AA35VBV9</accession>
<keyword evidence="2" id="KW-0812">Transmembrane</keyword>
<feature type="domain" description="DUF4159" evidence="4">
    <location>
        <begin position="709"/>
        <end position="915"/>
    </location>
</feature>
<comment type="caution">
    <text evidence="5">The sequence shown here is derived from an EMBL/GenBank/DDBJ whole genome shotgun (WGS) entry which is preliminary data.</text>
</comment>
<evidence type="ECO:0000313" key="5">
    <source>
        <dbReference type="EMBL" id="CAI9120553.1"/>
    </source>
</evidence>
<feature type="region of interest" description="Disordered" evidence="1">
    <location>
        <begin position="670"/>
        <end position="702"/>
    </location>
</feature>
<dbReference type="Pfam" id="PF07584">
    <property type="entry name" value="BatA"/>
    <property type="match status" value="1"/>
</dbReference>
<evidence type="ECO:0000256" key="1">
    <source>
        <dbReference type="SAM" id="MobiDB-lite"/>
    </source>
</evidence>
<keyword evidence="6" id="KW-1185">Reference proteome</keyword>
<sequence>MSFLAPYALIGLLALPVIWWLIKATPPPPTEQRFPSLMILNRLHPRRADTERAPLWLLLLRLVAAALVIVGLAQPVRVAHERSLAAGSGRLVIVLDDGWSAVPHWSERVRTARLLGDHALEQQNEVVLVRAARGPDGALPEPFATRDRARFDALMGRLRPESWGLDRHGLVPAIQALSDGGRARVMVLADGLATPDDAALKGALEALGDVTDIRWSACDIATLGATTASGLKARVSVLPCPARHFEIHARSEQGGTLAVFPLDIPAGLSQAQTDLDLPAILRNQTARLTLSTGAADGNGTALAEMNMGPAGIRLLDEGDRRRPVGLVATPNDDTPLVGSAFFLSRALGNIAELRHGSVDQLLGGKLSVLIAPDGTLSQEGLQHRVDAWVKDGGELIRFAGPAMAPGGDTPDARVDPLLPVALMGGVRQLGGPMSWGTPQKLAPFPEGSPFSGLNQPSDVTVTRQVLARPSSELTDHVWARLTDGTPLVTATRSGRGEIVLFHVTPSPDWSNLPISGLFPEMLQRLIQRSEGVRGATATATTLQPAETLDADGILGPPPPGARALPASAFGNTVPSAEHPPGLYGPHAQRRALNLGDAMAALTPEMRLGTPMTPRSARPEQPLGPLLLACGLLLLLLDLVLSLARRGLLRRASLALMLPVAGWQAAHAQALPTQPSAPSPAATTPATTPAGVTPAGPQASDAPPAALQTRLAYVVTGHDDIDQASREGLDGLSKYTADRSSAQLGPPDGVHPGTDDLAFYPLLYWPVTEDVQADPKRTAALNAFMAHGGIILIDTQGAGTELDPDGGGASRAALRRATDGLAVPPLMKLDDHHTIAHSFYLLHDFPGRVSGEPVWVARHGDEALDDVSPVIIGAADWAHAWAVGPDGSTPYAVIPGGEDQRTQAYRFGVNVVLYALTGNYKADQMKVPALLQRMGQ</sequence>
<evidence type="ECO:0000313" key="6">
    <source>
        <dbReference type="Proteomes" id="UP001176960"/>
    </source>
</evidence>
<dbReference type="InterPro" id="IPR025297">
    <property type="entry name" value="DUF4159"/>
</dbReference>
<dbReference type="PANTHER" id="PTHR37464">
    <property type="entry name" value="BLL2463 PROTEIN"/>
    <property type="match status" value="1"/>
</dbReference>
<dbReference type="Gene3D" id="3.40.50.880">
    <property type="match status" value="1"/>
</dbReference>
<dbReference type="AlphaFoldDB" id="A0AA35VBV9"/>
<organism evidence="5 6">
    <name type="scientific">Brytella acorum</name>
    <dbReference type="NCBI Taxonomy" id="2959299"/>
    <lineage>
        <taxon>Bacteria</taxon>
        <taxon>Pseudomonadati</taxon>
        <taxon>Pseudomonadota</taxon>
        <taxon>Alphaproteobacteria</taxon>
        <taxon>Acetobacterales</taxon>
        <taxon>Acetobacteraceae</taxon>
        <taxon>Brytella</taxon>
    </lineage>
</organism>
<dbReference type="EMBL" id="CATKSH010000006">
    <property type="protein sequence ID" value="CAI9120553.1"/>
    <property type="molecule type" value="Genomic_DNA"/>
</dbReference>
<feature type="transmembrane region" description="Helical" evidence="2">
    <location>
        <begin position="55"/>
        <end position="73"/>
    </location>
</feature>
<evidence type="ECO:0000256" key="2">
    <source>
        <dbReference type="SAM" id="Phobius"/>
    </source>
</evidence>
<keyword evidence="2" id="KW-1133">Transmembrane helix</keyword>
<dbReference type="Proteomes" id="UP001176960">
    <property type="component" value="Unassembled WGS sequence"/>
</dbReference>
<dbReference type="Gene3D" id="3.40.50.12140">
    <property type="entry name" value="Domain of unknown function DUF4159"/>
    <property type="match status" value="1"/>
</dbReference>